<feature type="region of interest" description="Disordered" evidence="1">
    <location>
        <begin position="24"/>
        <end position="47"/>
    </location>
</feature>
<evidence type="ECO:0000313" key="3">
    <source>
        <dbReference type="Proteomes" id="UP000004750"/>
    </source>
</evidence>
<proteinExistence type="predicted"/>
<evidence type="ECO:0000313" key="2">
    <source>
        <dbReference type="EMBL" id="EHM55792.1"/>
    </source>
</evidence>
<comment type="caution">
    <text evidence="2">The sequence shown here is derived from an EMBL/GenBank/DDBJ whole genome shotgun (WGS) entry which is preliminary data.</text>
</comment>
<dbReference type="EMBL" id="AGCM01000022">
    <property type="protein sequence ID" value="EHM55792.1"/>
    <property type="molecule type" value="Genomic_DNA"/>
</dbReference>
<dbReference type="Proteomes" id="UP000004750">
    <property type="component" value="Unassembled WGS sequence"/>
</dbReference>
<dbReference type="HOGENOM" id="CLU_3166020_0_0_6"/>
<reference evidence="2 3" key="1">
    <citation type="submission" date="2011-08" db="EMBL/GenBank/DDBJ databases">
        <authorList>
            <person name="Weinstock G."/>
            <person name="Sodergren E."/>
            <person name="Clifton S."/>
            <person name="Fulton L."/>
            <person name="Fulton B."/>
            <person name="Courtney L."/>
            <person name="Fronick C."/>
            <person name="Harrison M."/>
            <person name="Strong C."/>
            <person name="Farmer C."/>
            <person name="Delahaunty K."/>
            <person name="Markovic C."/>
            <person name="Hall O."/>
            <person name="Minx P."/>
            <person name="Tomlinson C."/>
            <person name="Mitreva M."/>
            <person name="Hou S."/>
            <person name="Chen J."/>
            <person name="Wollam A."/>
            <person name="Pepin K.H."/>
            <person name="Johnson M."/>
            <person name="Bhonagiri V."/>
            <person name="Zhang X."/>
            <person name="Suruliraj S."/>
            <person name="Warren W."/>
            <person name="Chinwalla A."/>
            <person name="Mardis E.R."/>
            <person name="Wilson R.K."/>
        </authorList>
    </citation>
    <scope>NUCLEOTIDE SEQUENCE [LARGE SCALE GENOMIC DNA]</scope>
    <source>
        <strain evidence="2 3">F0432</strain>
    </source>
</reference>
<dbReference type="RefSeq" id="WP_006984480.1">
    <property type="nucleotide sequence ID" value="NZ_JH417892.1"/>
</dbReference>
<evidence type="ECO:0000256" key="1">
    <source>
        <dbReference type="SAM" id="MobiDB-lite"/>
    </source>
</evidence>
<sequence>MTTPRNQDLPPEEDKGETLLWRYAKRSEDDDGEEHSPGCPCCMNEQR</sequence>
<gene>
    <name evidence="2" type="ORF">HMPREF9080_00454</name>
</gene>
<dbReference type="STRING" id="797473.HMPREF9080_00454"/>
<organism evidence="2 3">
    <name type="scientific">Cardiobacterium valvarum F0432</name>
    <dbReference type="NCBI Taxonomy" id="797473"/>
    <lineage>
        <taxon>Bacteria</taxon>
        <taxon>Pseudomonadati</taxon>
        <taxon>Pseudomonadota</taxon>
        <taxon>Gammaproteobacteria</taxon>
        <taxon>Cardiobacteriales</taxon>
        <taxon>Cardiobacteriaceae</taxon>
        <taxon>Cardiobacterium</taxon>
    </lineage>
</organism>
<accession>G9ZCH7</accession>
<protein>
    <submittedName>
        <fullName evidence="2">Uncharacterized protein</fullName>
    </submittedName>
</protein>
<dbReference type="AlphaFoldDB" id="G9ZCH7"/>
<name>G9ZCH7_9GAMM</name>